<sequence length="120" mass="13025">MSVSPVAEPVPQAVATRARVQAAAAVARGRGRLAVMGREPFRGTNGVRVRNSYLNSREQNRPTVNPDLSDGFYRYCSVSTCSPTVVVPLLSVPMRADSDTPDPSVIAFEWIAVPPWVRCP</sequence>
<gene>
    <name evidence="1" type="ORF">Nans01_12300</name>
</gene>
<accession>A0A9W6UHQ8</accession>
<name>A0A9W6UHQ8_9ACTN</name>
<dbReference type="EMBL" id="BSQG01000001">
    <property type="protein sequence ID" value="GLU46879.1"/>
    <property type="molecule type" value="Genomic_DNA"/>
</dbReference>
<comment type="caution">
    <text evidence="1">The sequence shown here is derived from an EMBL/GenBank/DDBJ whole genome shotgun (WGS) entry which is preliminary data.</text>
</comment>
<reference evidence="1" key="1">
    <citation type="submission" date="2023-02" db="EMBL/GenBank/DDBJ databases">
        <title>Nocardiopsis ansamitocini NBRC 112285.</title>
        <authorList>
            <person name="Ichikawa N."/>
            <person name="Sato H."/>
            <person name="Tonouchi N."/>
        </authorList>
    </citation>
    <scope>NUCLEOTIDE SEQUENCE</scope>
    <source>
        <strain evidence="1">NBRC 112285</strain>
    </source>
</reference>
<proteinExistence type="predicted"/>
<dbReference type="AlphaFoldDB" id="A0A9W6UHQ8"/>
<protein>
    <submittedName>
        <fullName evidence="1">Uncharacterized protein</fullName>
    </submittedName>
</protein>
<organism evidence="1 2">
    <name type="scientific">Nocardiopsis ansamitocini</name>
    <dbReference type="NCBI Taxonomy" id="1670832"/>
    <lineage>
        <taxon>Bacteria</taxon>
        <taxon>Bacillati</taxon>
        <taxon>Actinomycetota</taxon>
        <taxon>Actinomycetes</taxon>
        <taxon>Streptosporangiales</taxon>
        <taxon>Nocardiopsidaceae</taxon>
        <taxon>Nocardiopsis</taxon>
    </lineage>
</organism>
<keyword evidence="2" id="KW-1185">Reference proteome</keyword>
<evidence type="ECO:0000313" key="2">
    <source>
        <dbReference type="Proteomes" id="UP001165092"/>
    </source>
</evidence>
<dbReference type="Proteomes" id="UP001165092">
    <property type="component" value="Unassembled WGS sequence"/>
</dbReference>
<evidence type="ECO:0000313" key="1">
    <source>
        <dbReference type="EMBL" id="GLU46879.1"/>
    </source>
</evidence>